<protein>
    <submittedName>
        <fullName evidence="7">mRNA splicing protein PRP19</fullName>
    </submittedName>
</protein>
<dbReference type="GO" id="GO:0008380">
    <property type="term" value="P:RNA splicing"/>
    <property type="evidence" value="ECO:0007669"/>
    <property type="project" value="UniProtKB-KW"/>
</dbReference>
<accession>A0A0H5BK75</accession>
<name>A0A0H5BK75_9EUKA</name>
<organism evidence="7">
    <name type="scientific">Lotharella vacuolata</name>
    <dbReference type="NCBI Taxonomy" id="74820"/>
    <lineage>
        <taxon>Eukaryota</taxon>
        <taxon>Sar</taxon>
        <taxon>Rhizaria</taxon>
        <taxon>Cercozoa</taxon>
        <taxon>Chlorarachniophyceae</taxon>
        <taxon>Lotharella</taxon>
    </lineage>
</organism>
<geneLocation type="nucleomorph" evidence="7"/>
<evidence type="ECO:0000256" key="1">
    <source>
        <dbReference type="ARBA" id="ARBA00006388"/>
    </source>
</evidence>
<dbReference type="EMBL" id="AB996600">
    <property type="protein sequence ID" value="BAS01610.1"/>
    <property type="molecule type" value="Genomic_DNA"/>
</dbReference>
<gene>
    <name evidence="7" type="primary">prp19</name>
</gene>
<evidence type="ECO:0000259" key="6">
    <source>
        <dbReference type="SMART" id="SM00504"/>
    </source>
</evidence>
<dbReference type="InterPro" id="IPR013915">
    <property type="entry name" value="Prp19_cc"/>
</dbReference>
<keyword evidence="4" id="KW-0747">Spliceosome</keyword>
<keyword evidence="2" id="KW-0853">WD repeat</keyword>
<sequence>MSYCSISGFFTSDPVLLKNSGYIFDKKTIYKFINQFNKCPITGISSNINDLIDCKILMINKPFFQNKFDVLSIIEILQEEMRNFIIDYFQIKQNLIITRHELLSSLYQNDLIHKTIIFLIKENNKLKKIINKILAILK</sequence>
<dbReference type="GO" id="GO:0016567">
    <property type="term" value="P:protein ubiquitination"/>
    <property type="evidence" value="ECO:0007669"/>
    <property type="project" value="UniProtKB-UniPathway"/>
</dbReference>
<comment type="similarity">
    <text evidence="1">Belongs to the WD repeat PRP19 family.</text>
</comment>
<dbReference type="GO" id="GO:0004842">
    <property type="term" value="F:ubiquitin-protein transferase activity"/>
    <property type="evidence" value="ECO:0007669"/>
    <property type="project" value="InterPro"/>
</dbReference>
<evidence type="ECO:0000313" key="7">
    <source>
        <dbReference type="EMBL" id="BAS01610.1"/>
    </source>
</evidence>
<keyword evidence="5" id="KW-0508">mRNA splicing</keyword>
<feature type="domain" description="U-box" evidence="6">
    <location>
        <begin position="1"/>
        <end position="71"/>
    </location>
</feature>
<dbReference type="GO" id="GO:0006397">
    <property type="term" value="P:mRNA processing"/>
    <property type="evidence" value="ECO:0007669"/>
    <property type="project" value="UniProtKB-KW"/>
</dbReference>
<dbReference type="AlphaFoldDB" id="A0A0H5BK75"/>
<keyword evidence="7" id="KW-0542">Nucleomorph</keyword>
<reference evidence="7" key="1">
    <citation type="journal article" date="2015" name="Genome Biol. Evol.">
        <title>Nucleomorph Genome Sequences of Two Chlorarachniophytes, Amorphochlora amoebiformis and Lotharella vacuolata.</title>
        <authorList>
            <person name="Suzuki S."/>
            <person name="Shirato S."/>
            <person name="Hirakawa Y."/>
            <person name="Ishida K."/>
        </authorList>
    </citation>
    <scope>NUCLEOTIDE SEQUENCE</scope>
    <source>
        <strain evidence="7">CCMP240</strain>
    </source>
</reference>
<dbReference type="GO" id="GO:0005681">
    <property type="term" value="C:spliceosomal complex"/>
    <property type="evidence" value="ECO:0007669"/>
    <property type="project" value="UniProtKB-KW"/>
</dbReference>
<proteinExistence type="inferred from homology"/>
<keyword evidence="3" id="KW-0507">mRNA processing</keyword>
<dbReference type="Pfam" id="PF08606">
    <property type="entry name" value="Prp19"/>
    <property type="match status" value="1"/>
</dbReference>
<dbReference type="InterPro" id="IPR003613">
    <property type="entry name" value="Ubox_domain"/>
</dbReference>
<dbReference type="InterPro" id="IPR013083">
    <property type="entry name" value="Znf_RING/FYVE/PHD"/>
</dbReference>
<evidence type="ECO:0000256" key="4">
    <source>
        <dbReference type="ARBA" id="ARBA00022728"/>
    </source>
</evidence>
<evidence type="ECO:0000256" key="3">
    <source>
        <dbReference type="ARBA" id="ARBA00022664"/>
    </source>
</evidence>
<dbReference type="SUPFAM" id="SSF57850">
    <property type="entry name" value="RING/U-box"/>
    <property type="match status" value="1"/>
</dbReference>
<evidence type="ECO:0000256" key="5">
    <source>
        <dbReference type="ARBA" id="ARBA00023187"/>
    </source>
</evidence>
<evidence type="ECO:0000256" key="2">
    <source>
        <dbReference type="ARBA" id="ARBA00022574"/>
    </source>
</evidence>
<dbReference type="Gene3D" id="3.30.40.10">
    <property type="entry name" value="Zinc/RING finger domain, C3HC4 (zinc finger)"/>
    <property type="match status" value="1"/>
</dbReference>
<dbReference type="UniPathway" id="UPA00143"/>
<dbReference type="SMART" id="SM00504">
    <property type="entry name" value="Ubox"/>
    <property type="match status" value="1"/>
</dbReference>